<dbReference type="GO" id="GO:0008417">
    <property type="term" value="F:fucosyltransferase activity"/>
    <property type="evidence" value="ECO:0007669"/>
    <property type="project" value="InterPro"/>
</dbReference>
<protein>
    <submittedName>
        <fullName evidence="6">Glycosyltransferase family 10 (Fucosyltransferase) C-term</fullName>
    </submittedName>
</protein>
<dbReference type="Proteomes" id="UP000236737">
    <property type="component" value="Unassembled WGS sequence"/>
</dbReference>
<evidence type="ECO:0000256" key="3">
    <source>
        <dbReference type="ARBA" id="ARBA00022679"/>
    </source>
</evidence>
<dbReference type="OrthoDB" id="9791032at2"/>
<evidence type="ECO:0000256" key="1">
    <source>
        <dbReference type="ARBA" id="ARBA00008919"/>
    </source>
</evidence>
<evidence type="ECO:0000259" key="5">
    <source>
        <dbReference type="Pfam" id="PF18025"/>
    </source>
</evidence>
<name>A0A1H6ASL5_9FLAO</name>
<organism evidence="6 7">
    <name type="scientific">Flavobacterium urumqiense</name>
    <dbReference type="NCBI Taxonomy" id="935224"/>
    <lineage>
        <taxon>Bacteria</taxon>
        <taxon>Pseudomonadati</taxon>
        <taxon>Bacteroidota</taxon>
        <taxon>Flavobacteriia</taxon>
        <taxon>Flavobacteriales</taxon>
        <taxon>Flavobacteriaceae</taxon>
        <taxon>Flavobacterium</taxon>
    </lineage>
</organism>
<dbReference type="PANTHER" id="PTHR11929:SF194">
    <property type="entry name" value="ALPHA-(1,3)-FUCOSYLTRANSFERASE 10"/>
    <property type="match status" value="1"/>
</dbReference>
<dbReference type="Pfam" id="PF18025">
    <property type="entry name" value="FucT_N"/>
    <property type="match status" value="1"/>
</dbReference>
<dbReference type="AlphaFoldDB" id="A0A1H6ASL5"/>
<sequence length="318" mass="37921">MREIKVNFVDFWSNLDKTDNYFYNLLIKKYKVVIDDDPDILFYSCYGREYLKYKCTRIFFAGENVRPDFMACDFAFSFDFNKRENHFRLPLYSLYIDHHRKLEEVMALKTREEAKAIWNLKSKFCCMVVSNGDSPERLDFFKNLSKIKRVDSGGGILNNVGGKVADKLEFIKDYKFVISFENKKQIGYTTEKILEPIFTDSIPIYWGNELVNEDFNSGRFINHNDFDSQEALINRILEIDNNDELAIKMLMEPTFSTNKLPHEEEHIRVLDILCRIVEGDKKPVAKQFWIHIHRFKLELYSVKQNFKRYLKTFFKPEK</sequence>
<evidence type="ECO:0000313" key="6">
    <source>
        <dbReference type="EMBL" id="SEG51164.1"/>
    </source>
</evidence>
<accession>A0A1H6ASL5</accession>
<dbReference type="InterPro" id="IPR038577">
    <property type="entry name" value="GT10-like_C_sf"/>
</dbReference>
<dbReference type="EMBL" id="FNVP01000019">
    <property type="protein sequence ID" value="SEG51164.1"/>
    <property type="molecule type" value="Genomic_DNA"/>
</dbReference>
<evidence type="ECO:0000313" key="7">
    <source>
        <dbReference type="Proteomes" id="UP000236737"/>
    </source>
</evidence>
<feature type="domain" description="Alpha-(1,3)-fucosyltransferase FucT N-terminal" evidence="5">
    <location>
        <begin position="6"/>
        <end position="95"/>
    </location>
</feature>
<dbReference type="Pfam" id="PF00852">
    <property type="entry name" value="Glyco_transf_10"/>
    <property type="match status" value="1"/>
</dbReference>
<evidence type="ECO:0000256" key="2">
    <source>
        <dbReference type="ARBA" id="ARBA00022676"/>
    </source>
</evidence>
<keyword evidence="7" id="KW-1185">Reference proteome</keyword>
<dbReference type="SUPFAM" id="SSF53756">
    <property type="entry name" value="UDP-Glycosyltransferase/glycogen phosphorylase"/>
    <property type="match status" value="1"/>
</dbReference>
<reference evidence="7" key="1">
    <citation type="submission" date="2016-10" db="EMBL/GenBank/DDBJ databases">
        <authorList>
            <person name="Varghese N."/>
            <person name="Submissions S."/>
        </authorList>
    </citation>
    <scope>NUCLEOTIDE SEQUENCE [LARGE SCALE GENOMIC DNA]</scope>
    <source>
        <strain evidence="7">CGMCC 1.9230</strain>
    </source>
</reference>
<gene>
    <name evidence="6" type="ORF">SAMN04488130_11922</name>
</gene>
<keyword evidence="2 6" id="KW-0328">Glycosyltransferase</keyword>
<dbReference type="InterPro" id="IPR041058">
    <property type="entry name" value="FucT_N"/>
</dbReference>
<dbReference type="RefSeq" id="WP_104000982.1">
    <property type="nucleotide sequence ID" value="NZ_FNVP01000019.1"/>
</dbReference>
<keyword evidence="3 6" id="KW-0808">Transferase</keyword>
<comment type="similarity">
    <text evidence="1">Belongs to the glycosyltransferase 10 family.</text>
</comment>
<dbReference type="Gene3D" id="3.40.50.11660">
    <property type="entry name" value="Glycosyl transferase family 10, C-terminal domain"/>
    <property type="match status" value="1"/>
</dbReference>
<dbReference type="PANTHER" id="PTHR11929">
    <property type="entry name" value="ALPHA- 1,3 -FUCOSYLTRANSFERASE"/>
    <property type="match status" value="1"/>
</dbReference>
<dbReference type="InterPro" id="IPR055270">
    <property type="entry name" value="Glyco_tran_10_C"/>
</dbReference>
<feature type="domain" description="Fucosyltransferase C-terminal" evidence="4">
    <location>
        <begin position="119"/>
        <end position="247"/>
    </location>
</feature>
<proteinExistence type="inferred from homology"/>
<dbReference type="InterPro" id="IPR001503">
    <property type="entry name" value="Glyco_trans_10"/>
</dbReference>
<dbReference type="GO" id="GO:0016020">
    <property type="term" value="C:membrane"/>
    <property type="evidence" value="ECO:0007669"/>
    <property type="project" value="InterPro"/>
</dbReference>
<evidence type="ECO:0000259" key="4">
    <source>
        <dbReference type="Pfam" id="PF00852"/>
    </source>
</evidence>